<dbReference type="SMART" id="SM00400">
    <property type="entry name" value="ZnF_CHCC"/>
    <property type="match status" value="1"/>
</dbReference>
<gene>
    <name evidence="11" type="ORF">AXG55_11665</name>
</gene>
<dbReference type="GO" id="GO:0000428">
    <property type="term" value="C:DNA-directed RNA polymerase complex"/>
    <property type="evidence" value="ECO:0007669"/>
    <property type="project" value="UniProtKB-KW"/>
</dbReference>
<feature type="domain" description="Toprim" evidence="10">
    <location>
        <begin position="627"/>
        <end position="720"/>
    </location>
</feature>
<dbReference type="OrthoDB" id="5287443at2"/>
<dbReference type="PANTHER" id="PTHR30313:SF2">
    <property type="entry name" value="DNA PRIMASE"/>
    <property type="match status" value="1"/>
</dbReference>
<keyword evidence="7" id="KW-0863">Zinc-finger</keyword>
<evidence type="ECO:0000256" key="5">
    <source>
        <dbReference type="ARBA" id="ARBA00022705"/>
    </source>
</evidence>
<dbReference type="InterPro" id="IPR013264">
    <property type="entry name" value="DNAG_N"/>
</dbReference>
<dbReference type="Gene3D" id="3.90.980.10">
    <property type="entry name" value="DNA primase, catalytic core, N-terminal domain"/>
    <property type="match status" value="1"/>
</dbReference>
<evidence type="ECO:0000313" key="11">
    <source>
        <dbReference type="EMBL" id="APJ04528.1"/>
    </source>
</evidence>
<dbReference type="EMBL" id="CP017834">
    <property type="protein sequence ID" value="APJ04528.1"/>
    <property type="molecule type" value="Genomic_DNA"/>
</dbReference>
<keyword evidence="8" id="KW-0862">Zinc</keyword>
<keyword evidence="4" id="KW-0548">Nucleotidyltransferase</keyword>
<evidence type="ECO:0000313" key="12">
    <source>
        <dbReference type="Proteomes" id="UP000184731"/>
    </source>
</evidence>
<keyword evidence="2" id="KW-0639">Primosome</keyword>
<dbReference type="GO" id="GO:1990077">
    <property type="term" value="C:primosome complex"/>
    <property type="evidence" value="ECO:0007669"/>
    <property type="project" value="UniProtKB-KW"/>
</dbReference>
<dbReference type="SMART" id="SM00493">
    <property type="entry name" value="TOPRIM"/>
    <property type="match status" value="1"/>
</dbReference>
<evidence type="ECO:0000256" key="7">
    <source>
        <dbReference type="ARBA" id="ARBA00022771"/>
    </source>
</evidence>
<accession>A0A1L4D2U8</accession>
<evidence type="ECO:0000256" key="9">
    <source>
        <dbReference type="ARBA" id="ARBA00023163"/>
    </source>
</evidence>
<evidence type="ECO:0000256" key="4">
    <source>
        <dbReference type="ARBA" id="ARBA00022695"/>
    </source>
</evidence>
<keyword evidence="1" id="KW-0240">DNA-directed RNA polymerase</keyword>
<dbReference type="Gene3D" id="3.40.1360.10">
    <property type="match status" value="1"/>
</dbReference>
<evidence type="ECO:0000256" key="6">
    <source>
        <dbReference type="ARBA" id="ARBA00022723"/>
    </source>
</evidence>
<evidence type="ECO:0000256" key="1">
    <source>
        <dbReference type="ARBA" id="ARBA00022478"/>
    </source>
</evidence>
<protein>
    <recommendedName>
        <fullName evidence="10">Toprim domain-containing protein</fullName>
    </recommendedName>
</protein>
<evidence type="ECO:0000256" key="2">
    <source>
        <dbReference type="ARBA" id="ARBA00022515"/>
    </source>
</evidence>
<keyword evidence="12" id="KW-1185">Reference proteome</keyword>
<evidence type="ECO:0000259" key="10">
    <source>
        <dbReference type="PROSITE" id="PS50880"/>
    </source>
</evidence>
<dbReference type="InterPro" id="IPR006171">
    <property type="entry name" value="TOPRIM_dom"/>
</dbReference>
<dbReference type="InterPro" id="IPR034151">
    <property type="entry name" value="TOPRIM_DnaG_bac"/>
</dbReference>
<name>A0A1L4D2U8_9BACT</name>
<dbReference type="GO" id="GO:0008270">
    <property type="term" value="F:zinc ion binding"/>
    <property type="evidence" value="ECO:0007669"/>
    <property type="project" value="UniProtKB-KW"/>
</dbReference>
<evidence type="ECO:0000256" key="3">
    <source>
        <dbReference type="ARBA" id="ARBA00022679"/>
    </source>
</evidence>
<dbReference type="KEGG" id="saqi:AXG55_11665"/>
<dbReference type="AlphaFoldDB" id="A0A1L4D2U8"/>
<dbReference type="STRING" id="1915309.AXG55_11665"/>
<reference evidence="11 12" key="1">
    <citation type="submission" date="2016-10" db="EMBL/GenBank/DDBJ databases">
        <title>Silvanigrella aquatica sp. nov., isolated from a freshwater lake located in the Black Forest, Germany, description of Silvanigrellaceae fam. nov., Silvanigrellales ord. nov., reclassification of the order Bdellovibrionales in the class Oligoflexia, reclassification of the families Bacteriovoracaceae and Halobacteriovoraceae in the new order Bacteriovoracales ord. nov., and reclassification of the family Pseudobacteriovoracaceae in the order Oligoflexiales.</title>
        <authorList>
            <person name="Hahn M.W."/>
            <person name="Schmidt J."/>
            <person name="Koll U."/>
            <person name="Rohde M."/>
            <person name="Verbag S."/>
            <person name="Pitt A."/>
            <person name="Nakai R."/>
            <person name="Naganuma T."/>
            <person name="Lang E."/>
        </authorList>
    </citation>
    <scope>NUCLEOTIDE SEQUENCE [LARGE SCALE GENOMIC DNA]</scope>
    <source>
        <strain evidence="11 12">MWH-Nonnen-W8red</strain>
    </source>
</reference>
<dbReference type="Gene3D" id="3.90.580.10">
    <property type="entry name" value="Zinc finger, CHC2-type domain"/>
    <property type="match status" value="1"/>
</dbReference>
<dbReference type="Pfam" id="PF08275">
    <property type="entry name" value="DNAG_N"/>
    <property type="match status" value="1"/>
</dbReference>
<keyword evidence="6" id="KW-0479">Metal-binding</keyword>
<dbReference type="InterPro" id="IPR050219">
    <property type="entry name" value="DnaG_primase"/>
</dbReference>
<keyword evidence="5" id="KW-0235">DNA replication</keyword>
<dbReference type="GO" id="GO:0003899">
    <property type="term" value="F:DNA-directed RNA polymerase activity"/>
    <property type="evidence" value="ECO:0007669"/>
    <property type="project" value="InterPro"/>
</dbReference>
<dbReference type="RefSeq" id="WP_148698275.1">
    <property type="nucleotide sequence ID" value="NZ_CP017834.1"/>
</dbReference>
<dbReference type="InterPro" id="IPR036977">
    <property type="entry name" value="DNA_primase_Znf_CHC2"/>
</dbReference>
<dbReference type="CDD" id="cd03364">
    <property type="entry name" value="TOPRIM_DnaG_primases"/>
    <property type="match status" value="1"/>
</dbReference>
<sequence>MRLRKHSIQNLIQNINLQEHLKRFIEIKRSGSHAVAKCPFHQDSSPSLYIYENNYHCFACKAHGTIIDYEMHRTGFSFREAVEELAQSYQIPLEYEQSADDGQKNSKFEMFEGQNKFLEKAQEFFKENLLNLYENKTENISEKLKDFLKNNFSKKIEFYYSGDKKSWQKFVENKSKYAQFFRIDVSERLVFPLYKENGRISGFAFSAKILSNLDWNCDQNFSEKDLLNYLMQLEICTPYPKSTLYCLNWHKARYDAAQSKHLIVTSTLFEHDVMQNQGFKNSIICIENKVDVFLAKVFAKKVPKMTLFMSASSQQNIILWKTFLELILVGDLTIDCVLYPHSAENLVNEDIKKWFMGAKPIWDEVTKKVLEVLPQQQRLDEFSKKLLPLFQKIEDRTRREMLLDKIASQYFGSSKKIFYKSKFFIENQQINKNFLPSQSTLSYENNSNAVKEVPKIILKESKESIAESHRIDNEKKDLLAKTVLFYNKTLLSDYDIAHEARNYLQQRGIFLEHIKKWQLGLCLGSHELGRKVEKSLVPADSLLELGLIKKSRHHNGFYDFFHDRIIIPIVGHDGHFVALSGRIWLQNTAHKLKELPKYINSPESAIFSKSNILFNFYSALQSIVSYGFVIIVEGYMDCMALVNAGVSNTVAVMGTSLTSPHMEALSKVTKRILICFDSDKAGQNAVKRSFTMAYPFSGVELECLLLPNGKDPDEFIKMYGAEAFRELIPQSVPLLNQVCRWLFDEAEMKSELFLRLIKEHILPIILQHPDERVQEEALSFLCDKYFENVYPRDLRLEMDGLTALQPKGYFAKELAKSDAFSIEEWLAFSVTEVKLLLSLVYSRFFELPMRLRNVAQGMSSAEEENERICALAMSKQMSKISFSVCLELLSLMVDNPHLAIIDLENLDDYGFSAHAKVLIAYANSNVHLLYQYKLEELLKENLPAGVSMVSFKNIWDIKNSGFLRFQLRNIKLSSQRGVLSAFVAETLLHLELEYIDNALKAFSSFHFDNEIDKEFHDLVRERTRRSKEFGSFESFNLQ</sequence>
<dbReference type="PROSITE" id="PS50880">
    <property type="entry name" value="TOPRIM"/>
    <property type="match status" value="1"/>
</dbReference>
<proteinExistence type="predicted"/>
<dbReference type="Proteomes" id="UP000184731">
    <property type="component" value="Chromosome"/>
</dbReference>
<dbReference type="GO" id="GO:0005737">
    <property type="term" value="C:cytoplasm"/>
    <property type="evidence" value="ECO:0007669"/>
    <property type="project" value="TreeGrafter"/>
</dbReference>
<dbReference type="InterPro" id="IPR037068">
    <property type="entry name" value="DNA_primase_core_N_sf"/>
</dbReference>
<dbReference type="PANTHER" id="PTHR30313">
    <property type="entry name" value="DNA PRIMASE"/>
    <property type="match status" value="1"/>
</dbReference>
<dbReference type="SUPFAM" id="SSF57783">
    <property type="entry name" value="Zinc beta-ribbon"/>
    <property type="match status" value="1"/>
</dbReference>
<keyword evidence="3" id="KW-0808">Transferase</keyword>
<keyword evidence="9" id="KW-0804">Transcription</keyword>
<dbReference type="GO" id="GO:0003677">
    <property type="term" value="F:DNA binding"/>
    <property type="evidence" value="ECO:0007669"/>
    <property type="project" value="InterPro"/>
</dbReference>
<dbReference type="GO" id="GO:0006269">
    <property type="term" value="P:DNA replication, synthesis of primer"/>
    <property type="evidence" value="ECO:0007669"/>
    <property type="project" value="UniProtKB-KW"/>
</dbReference>
<organism evidence="11 12">
    <name type="scientific">Silvanigrella aquatica</name>
    <dbReference type="NCBI Taxonomy" id="1915309"/>
    <lineage>
        <taxon>Bacteria</taxon>
        <taxon>Pseudomonadati</taxon>
        <taxon>Bdellovibrionota</taxon>
        <taxon>Oligoflexia</taxon>
        <taxon>Silvanigrellales</taxon>
        <taxon>Silvanigrellaceae</taxon>
        <taxon>Silvanigrella</taxon>
    </lineage>
</organism>
<evidence type="ECO:0000256" key="8">
    <source>
        <dbReference type="ARBA" id="ARBA00022833"/>
    </source>
</evidence>
<dbReference type="Pfam" id="PF01807">
    <property type="entry name" value="Zn_ribbon_DnaG"/>
    <property type="match status" value="1"/>
</dbReference>
<dbReference type="InterPro" id="IPR002694">
    <property type="entry name" value="Znf_CHC2"/>
</dbReference>
<dbReference type="Pfam" id="PF13155">
    <property type="entry name" value="Toprim_2"/>
    <property type="match status" value="1"/>
</dbReference>
<dbReference type="SUPFAM" id="SSF56731">
    <property type="entry name" value="DNA primase core"/>
    <property type="match status" value="1"/>
</dbReference>